<keyword evidence="3" id="KW-0235">DNA replication</keyword>
<dbReference type="SUPFAM" id="SSF53098">
    <property type="entry name" value="Ribonuclease H-like"/>
    <property type="match status" value="1"/>
</dbReference>
<name>A0A0C7QLR8_PARSO</name>
<dbReference type="InterPro" id="IPR002298">
    <property type="entry name" value="DNA_polymerase_A"/>
</dbReference>
<dbReference type="GO" id="GO:0006261">
    <property type="term" value="P:DNA-templated DNA replication"/>
    <property type="evidence" value="ECO:0007669"/>
    <property type="project" value="InterPro"/>
</dbReference>
<organism evidence="6 7">
    <name type="scientific">Paraclostridium sordellii</name>
    <name type="common">Clostridium sordellii</name>
    <dbReference type="NCBI Taxonomy" id="1505"/>
    <lineage>
        <taxon>Bacteria</taxon>
        <taxon>Bacillati</taxon>
        <taxon>Bacillota</taxon>
        <taxon>Clostridia</taxon>
        <taxon>Peptostreptococcales</taxon>
        <taxon>Peptostreptococcaceae</taxon>
        <taxon>Paraclostridium</taxon>
    </lineage>
</organism>
<evidence type="ECO:0000256" key="4">
    <source>
        <dbReference type="ARBA" id="ARBA00049244"/>
    </source>
</evidence>
<evidence type="ECO:0000313" key="7">
    <source>
        <dbReference type="Proteomes" id="UP000049127"/>
    </source>
</evidence>
<dbReference type="AlphaFoldDB" id="A0A0C7QLR8"/>
<reference evidence="7" key="1">
    <citation type="submission" date="2015-01" db="EMBL/GenBank/DDBJ databases">
        <authorList>
            <person name="Aslett M.A."/>
            <person name="De Silva N."/>
        </authorList>
    </citation>
    <scope>NUCLEOTIDE SEQUENCE [LARGE SCALE GENOMIC DNA]</scope>
    <source>
        <strain evidence="7">R28058</strain>
    </source>
</reference>
<dbReference type="GO" id="GO:0006302">
    <property type="term" value="P:double-strand break repair"/>
    <property type="evidence" value="ECO:0007669"/>
    <property type="project" value="TreeGrafter"/>
</dbReference>
<dbReference type="Pfam" id="PF00476">
    <property type="entry name" value="DNA_pol_A"/>
    <property type="match status" value="1"/>
</dbReference>
<accession>A0A0C7QLR8</accession>
<gene>
    <name evidence="6" type="ORF">R28058_22491</name>
</gene>
<keyword evidence="6" id="KW-0548">Nucleotidyltransferase</keyword>
<comment type="similarity">
    <text evidence="1">Belongs to the DNA polymerase type-A family.</text>
</comment>
<dbReference type="InterPro" id="IPR036397">
    <property type="entry name" value="RNaseH_sf"/>
</dbReference>
<keyword evidence="6" id="KW-0239">DNA-directed DNA polymerase</keyword>
<feature type="domain" description="DNA-directed DNA polymerase family A palm" evidence="5">
    <location>
        <begin position="362"/>
        <end position="606"/>
    </location>
</feature>
<dbReference type="SMART" id="SM00482">
    <property type="entry name" value="POLAc"/>
    <property type="match status" value="1"/>
</dbReference>
<evidence type="ECO:0000256" key="1">
    <source>
        <dbReference type="ARBA" id="ARBA00007705"/>
    </source>
</evidence>
<dbReference type="InterPro" id="IPR012337">
    <property type="entry name" value="RNaseH-like_sf"/>
</dbReference>
<dbReference type="EC" id="2.7.7.7" evidence="2"/>
<dbReference type="Gene3D" id="3.30.420.10">
    <property type="entry name" value="Ribonuclease H-like superfamily/Ribonuclease H"/>
    <property type="match status" value="1"/>
</dbReference>
<evidence type="ECO:0000256" key="3">
    <source>
        <dbReference type="ARBA" id="ARBA00022705"/>
    </source>
</evidence>
<dbReference type="GO" id="GO:0003887">
    <property type="term" value="F:DNA-directed DNA polymerase activity"/>
    <property type="evidence" value="ECO:0007669"/>
    <property type="project" value="UniProtKB-KW"/>
</dbReference>
<sequence length="646" mass="75519">MKKILSIDIETYCEKDLAKCSVYSYIEDKSFKIILFAYAFDNEKVKIIELQNDEKIPKEIEKAIYDKNIIKTAFNANFERICLSKYFKKYIEPSHFNCTMVNAMYLGLPQSLEKVGKILNLKNQKLEEGKKLIKIFSKPNKNKIIYSGQQWEDFKDYCTRDVEVERQIRNIFKNYKLPPKEQHLWQIDQKINDKGVLIEESLIENCLKIKEENNEILKEKLKSISNIKNPKSAKEVKEYLKDKYNFIVNSLNKENTEELINSNIDENIKEILILRKEICRTSLKKFEAMKNCVCKDKRIRGLFQFYGANKTGRWAGRLVQVQNLPQNKIKNIENLRNYINENKNYDLKYIENNFGKISQILPQLIRTVFVPKKNYKFIIADFSAIEARILSWLSEETWRNEVFKSHGKIYEASAAKMFNLEIEDITKDSEYRQKGKIAELALGYQGGKGALKAMGACKMGLSEKELEDLVKSFRKSNKNIVKLWREVEKSAIYAVENKTTTTLKNIIFSYERNMLFIRLPSERSISYVRPKVIKDNYGKKLVYEGINQVTKKWGLIETYGGKLVENIVQGIARDCLCEAILNLDKLGFDIVMHVHDEIVLEVKALDTNHLNNIIEYVKAIMEQNISWGKGLVLRVDLFESDFYKKG</sequence>
<dbReference type="InterPro" id="IPR043502">
    <property type="entry name" value="DNA/RNA_pol_sf"/>
</dbReference>
<comment type="catalytic activity">
    <reaction evidence="4">
        <text>DNA(n) + a 2'-deoxyribonucleoside 5'-triphosphate = DNA(n+1) + diphosphate</text>
        <dbReference type="Rhea" id="RHEA:22508"/>
        <dbReference type="Rhea" id="RHEA-COMP:17339"/>
        <dbReference type="Rhea" id="RHEA-COMP:17340"/>
        <dbReference type="ChEBI" id="CHEBI:33019"/>
        <dbReference type="ChEBI" id="CHEBI:61560"/>
        <dbReference type="ChEBI" id="CHEBI:173112"/>
        <dbReference type="EC" id="2.7.7.7"/>
    </reaction>
</comment>
<keyword evidence="6" id="KW-0808">Transferase</keyword>
<dbReference type="PANTHER" id="PTHR10133">
    <property type="entry name" value="DNA POLYMERASE I"/>
    <property type="match status" value="1"/>
</dbReference>
<dbReference type="RefSeq" id="WP_055342467.1">
    <property type="nucleotide sequence ID" value="NZ_CEKZ01000003.1"/>
</dbReference>
<evidence type="ECO:0000313" key="6">
    <source>
        <dbReference type="EMBL" id="CEQ04516.1"/>
    </source>
</evidence>
<dbReference type="PANTHER" id="PTHR10133:SF27">
    <property type="entry name" value="DNA POLYMERASE NU"/>
    <property type="match status" value="1"/>
</dbReference>
<dbReference type="InterPro" id="IPR001098">
    <property type="entry name" value="DNA-dir_DNA_pol_A_palm_dom"/>
</dbReference>
<dbReference type="GO" id="GO:0003677">
    <property type="term" value="F:DNA binding"/>
    <property type="evidence" value="ECO:0007669"/>
    <property type="project" value="InterPro"/>
</dbReference>
<proteinExistence type="inferred from homology"/>
<evidence type="ECO:0000256" key="2">
    <source>
        <dbReference type="ARBA" id="ARBA00012417"/>
    </source>
</evidence>
<dbReference type="Gene3D" id="1.10.150.20">
    <property type="entry name" value="5' to 3' exonuclease, C-terminal subdomain"/>
    <property type="match status" value="1"/>
</dbReference>
<dbReference type="Proteomes" id="UP000049127">
    <property type="component" value="Unassembled WGS sequence"/>
</dbReference>
<dbReference type="EMBL" id="CEKZ01000003">
    <property type="protein sequence ID" value="CEQ04516.1"/>
    <property type="molecule type" value="Genomic_DNA"/>
</dbReference>
<dbReference type="SUPFAM" id="SSF56672">
    <property type="entry name" value="DNA/RNA polymerases"/>
    <property type="match status" value="1"/>
</dbReference>
<evidence type="ECO:0000259" key="5">
    <source>
        <dbReference type="SMART" id="SM00482"/>
    </source>
</evidence>
<protein>
    <recommendedName>
        <fullName evidence="2">DNA-directed DNA polymerase</fullName>
        <ecNumber evidence="2">2.7.7.7</ecNumber>
    </recommendedName>
</protein>
<dbReference type="Gene3D" id="3.30.70.370">
    <property type="match status" value="1"/>
</dbReference>
<dbReference type="OrthoDB" id="9764911at2"/>